<dbReference type="InterPro" id="IPR050791">
    <property type="entry name" value="Aldo-Keto_reductase"/>
</dbReference>
<keyword evidence="2" id="KW-0560">Oxidoreductase</keyword>
<accession>A0AAN8Y5W5</accession>
<keyword evidence="1" id="KW-0521">NADP</keyword>
<dbReference type="GO" id="GO:0005737">
    <property type="term" value="C:cytoplasm"/>
    <property type="evidence" value="ECO:0007669"/>
    <property type="project" value="TreeGrafter"/>
</dbReference>
<reference evidence="3 4" key="1">
    <citation type="submission" date="2024-02" db="EMBL/GenBank/DDBJ databases">
        <title>de novo genome assembly of Solanum bulbocastanum strain 11H21.</title>
        <authorList>
            <person name="Hosaka A.J."/>
        </authorList>
    </citation>
    <scope>NUCLEOTIDE SEQUENCE [LARGE SCALE GENOMIC DNA]</scope>
    <source>
        <tissue evidence="3">Young leaves</tissue>
    </source>
</reference>
<dbReference type="SUPFAM" id="SSF51430">
    <property type="entry name" value="NAD(P)-linked oxidoreductase"/>
    <property type="match status" value="1"/>
</dbReference>
<dbReference type="AlphaFoldDB" id="A0AAN8Y5W5"/>
<sequence>MKHIFKKLHHSNRLNGAQSTSSAVSSSSLLARVYHHHLWRHVLPIIRISESFHDFDCANGDPAAPLSASGGGGNISTINWQHDYYTWGKSIRNYGVNISKDHSIVLAARKGSALHSLLHQGDDVCPIPVTTKIENFNENVGALSVKLTVEDMKELE</sequence>
<organism evidence="3 4">
    <name type="scientific">Solanum bulbocastanum</name>
    <name type="common">Wild potato</name>
    <dbReference type="NCBI Taxonomy" id="147425"/>
    <lineage>
        <taxon>Eukaryota</taxon>
        <taxon>Viridiplantae</taxon>
        <taxon>Streptophyta</taxon>
        <taxon>Embryophyta</taxon>
        <taxon>Tracheophyta</taxon>
        <taxon>Spermatophyta</taxon>
        <taxon>Magnoliopsida</taxon>
        <taxon>eudicotyledons</taxon>
        <taxon>Gunneridae</taxon>
        <taxon>Pentapetalae</taxon>
        <taxon>asterids</taxon>
        <taxon>lamiids</taxon>
        <taxon>Solanales</taxon>
        <taxon>Solanaceae</taxon>
        <taxon>Solanoideae</taxon>
        <taxon>Solaneae</taxon>
        <taxon>Solanum</taxon>
    </lineage>
</organism>
<dbReference type="PANTHER" id="PTHR43625:SF33">
    <property type="entry name" value="ALDO-KETO REDUCTASE 2 ISOFORM X1-RELATED"/>
    <property type="match status" value="1"/>
</dbReference>
<comment type="caution">
    <text evidence="3">The sequence shown here is derived from an EMBL/GenBank/DDBJ whole genome shotgun (WGS) entry which is preliminary data.</text>
</comment>
<evidence type="ECO:0000313" key="4">
    <source>
        <dbReference type="Proteomes" id="UP001371456"/>
    </source>
</evidence>
<evidence type="ECO:0000313" key="3">
    <source>
        <dbReference type="EMBL" id="KAK6780504.1"/>
    </source>
</evidence>
<evidence type="ECO:0000256" key="1">
    <source>
        <dbReference type="ARBA" id="ARBA00022857"/>
    </source>
</evidence>
<dbReference type="Proteomes" id="UP001371456">
    <property type="component" value="Unassembled WGS sequence"/>
</dbReference>
<evidence type="ECO:0000256" key="2">
    <source>
        <dbReference type="ARBA" id="ARBA00023002"/>
    </source>
</evidence>
<proteinExistence type="predicted"/>
<dbReference type="PANTHER" id="PTHR43625">
    <property type="entry name" value="AFLATOXIN B1 ALDEHYDE REDUCTASE"/>
    <property type="match status" value="1"/>
</dbReference>
<dbReference type="Gene3D" id="3.20.20.100">
    <property type="entry name" value="NADP-dependent oxidoreductase domain"/>
    <property type="match status" value="1"/>
</dbReference>
<dbReference type="InterPro" id="IPR036812">
    <property type="entry name" value="NAD(P)_OxRdtase_dom_sf"/>
</dbReference>
<keyword evidence="4" id="KW-1185">Reference proteome</keyword>
<dbReference type="EMBL" id="JBANQN010000009">
    <property type="protein sequence ID" value="KAK6780504.1"/>
    <property type="molecule type" value="Genomic_DNA"/>
</dbReference>
<dbReference type="GO" id="GO:0016491">
    <property type="term" value="F:oxidoreductase activity"/>
    <property type="evidence" value="ECO:0007669"/>
    <property type="project" value="UniProtKB-KW"/>
</dbReference>
<gene>
    <name evidence="3" type="ORF">RDI58_022688</name>
</gene>
<protein>
    <submittedName>
        <fullName evidence="3">Uncharacterized protein</fullName>
    </submittedName>
</protein>
<name>A0AAN8Y5W5_SOLBU</name>